<dbReference type="PROSITE" id="PS50848">
    <property type="entry name" value="START"/>
    <property type="match status" value="1"/>
</dbReference>
<dbReference type="InterPro" id="IPR008266">
    <property type="entry name" value="Tyr_kinase_AS"/>
</dbReference>
<dbReference type="InterPro" id="IPR020635">
    <property type="entry name" value="Tyr_kinase_cat_dom"/>
</dbReference>
<evidence type="ECO:0000256" key="2">
    <source>
        <dbReference type="ARBA" id="ARBA00022771"/>
    </source>
</evidence>
<feature type="region of interest" description="Disordered" evidence="5">
    <location>
        <begin position="246"/>
        <end position="267"/>
    </location>
</feature>
<dbReference type="PANTHER" id="PTHR24416">
    <property type="entry name" value="TYROSINE-PROTEIN KINASE RECEPTOR"/>
    <property type="match status" value="1"/>
</dbReference>
<dbReference type="Gene3D" id="3.30.200.20">
    <property type="entry name" value="Phosphorylase Kinase, domain 1"/>
    <property type="match status" value="1"/>
</dbReference>
<dbReference type="InterPro" id="IPR011011">
    <property type="entry name" value="Znf_FYVE_PHD"/>
</dbReference>
<evidence type="ECO:0000259" key="8">
    <source>
        <dbReference type="PROSITE" id="PS50848"/>
    </source>
</evidence>
<feature type="domain" description="FYVE-type" evidence="7">
    <location>
        <begin position="263"/>
        <end position="322"/>
    </location>
</feature>
<dbReference type="PROSITE" id="PS00109">
    <property type="entry name" value="PROTEIN_KINASE_TYR"/>
    <property type="match status" value="1"/>
</dbReference>
<dbReference type="AlphaFoldDB" id="A0A6G0XNE6"/>
<dbReference type="SUPFAM" id="SSF57903">
    <property type="entry name" value="FYVE/PHD zinc finger"/>
    <property type="match status" value="1"/>
</dbReference>
<feature type="domain" description="Protein kinase" evidence="6">
    <location>
        <begin position="710"/>
        <end position="967"/>
    </location>
</feature>
<dbReference type="GO" id="GO:0007169">
    <property type="term" value="P:cell surface receptor protein tyrosine kinase signaling pathway"/>
    <property type="evidence" value="ECO:0007669"/>
    <property type="project" value="TreeGrafter"/>
</dbReference>
<dbReference type="GO" id="GO:0005524">
    <property type="term" value="F:ATP binding"/>
    <property type="evidence" value="ECO:0007669"/>
    <property type="project" value="InterPro"/>
</dbReference>
<dbReference type="InterPro" id="IPR023393">
    <property type="entry name" value="START-like_dom_sf"/>
</dbReference>
<dbReference type="EMBL" id="VJMJ01000034">
    <property type="protein sequence ID" value="KAF0741833.1"/>
    <property type="molecule type" value="Genomic_DNA"/>
</dbReference>
<dbReference type="InterPro" id="IPR013083">
    <property type="entry name" value="Znf_RING/FYVE/PHD"/>
</dbReference>
<dbReference type="SUPFAM" id="SSF55961">
    <property type="entry name" value="Bet v1-like"/>
    <property type="match status" value="1"/>
</dbReference>
<evidence type="ECO:0000256" key="4">
    <source>
        <dbReference type="PROSITE-ProRule" id="PRU00091"/>
    </source>
</evidence>
<dbReference type="InterPro" id="IPR050122">
    <property type="entry name" value="RTK"/>
</dbReference>
<dbReference type="InterPro" id="IPR000306">
    <property type="entry name" value="Znf_FYVE"/>
</dbReference>
<dbReference type="VEuPathDB" id="FungiDB:AeMF1_000851"/>
<dbReference type="PRINTS" id="PR00109">
    <property type="entry name" value="TYRKINASE"/>
</dbReference>
<dbReference type="PROSITE" id="PS50011">
    <property type="entry name" value="PROTEIN_KINASE_DOM"/>
    <property type="match status" value="1"/>
</dbReference>
<sequence>MAIRREFTESEISSLKNLGREVCTIVAYAARRSDKSTVRWTPVTPTSASDPVDVYIGECPVNDTLTFMCGVTRVHNTSIDQIAMLLNTEKEQTPAFHGSFYGDLSHYETVTAVRRQSKQFPRHAILVKAATMPSPSRTIQARDFVYLEAQEDIMDTTRKTRGWVCAMHSIDIATRPPREDAVRGRLFRSGIVATETQEEGVIEVTYLLQVDFCGFVPLDVRLRMMGLRLHSLRFLGDHFRNLQPIRARSSSSAPSSSNESRSSMSSKSCSCCGAKFHLLQRKYTCRVCQDVFCSHCGSHQRVTPGIGVEKYSICHTCMVKSKQTTFDSTDPSTAIVVSEMSAGQIQTPPPPPRPPIANVGVRQNSGMQRSSELRTSLRTSAVTTSPNVYSGDIYDGTDIGTSTTPQSGTVVNLADVGNATEILAAIAASRQPQVPILRQSPAESNGETPRPLPTDDLDDEIDGHSSSYIDTESEWRGQVGPIRSRQSLTRSTSNVVDLRDLTNASELLQALDPVASTIPPPPAFPQLQNAPANAKPSGQYTPESTTISVATLPPLASDEDAVQFRAYAPPCVGRGVAFDFDLWLHLVVAGLHEDDDEVSKPTTVPFRRGALLHVTLTAPEGFTVAAECQTQIVSWLGESTNAKFRVESTQMASVGQAVLTAKVVCGTRVAVVRSFVFVTSNRGSSFEVAQLRHEDSLLPLAHREIAFGELKLRNLLAFSQSGYSYRASFESLEVVVRMVRPNQYGDENDRIVAEFRREAAVLAMLGHHPHIVSFVGASSNVEEPLTLVSEFVSDGNLEYLVQTTRLSLAAKNRILCDAALGLLNIHEGGFVHRDVAARNCLVDPSGRAKICDFGMCRPAESPEGSYAEDGGMTPLKHMPPESLQPPHLYSYKSDVYSFGVMMWATFTEEKPFANLSGAEAAAWVLEGGRLDHVSAIPQAHRDIMAQCFQEDPAKRPSMADIVAHFRTLPSDSMP</sequence>
<dbReference type="InterPro" id="IPR017455">
    <property type="entry name" value="Znf_FYVE-rel"/>
</dbReference>
<dbReference type="InterPro" id="IPR001245">
    <property type="entry name" value="Ser-Thr/Tyr_kinase_cat_dom"/>
</dbReference>
<dbReference type="GO" id="GO:0008270">
    <property type="term" value="F:zinc ion binding"/>
    <property type="evidence" value="ECO:0007669"/>
    <property type="project" value="UniProtKB-KW"/>
</dbReference>
<dbReference type="PROSITE" id="PS50178">
    <property type="entry name" value="ZF_FYVE"/>
    <property type="match status" value="1"/>
</dbReference>
<dbReference type="Pfam" id="PF01363">
    <property type="entry name" value="FYVE"/>
    <property type="match status" value="1"/>
</dbReference>
<evidence type="ECO:0000259" key="7">
    <source>
        <dbReference type="PROSITE" id="PS50178"/>
    </source>
</evidence>
<dbReference type="SMART" id="SM00219">
    <property type="entry name" value="TyrKc"/>
    <property type="match status" value="1"/>
</dbReference>
<dbReference type="GO" id="GO:0004714">
    <property type="term" value="F:transmembrane receptor protein tyrosine kinase activity"/>
    <property type="evidence" value="ECO:0007669"/>
    <property type="project" value="TreeGrafter"/>
</dbReference>
<feature type="domain" description="START" evidence="8">
    <location>
        <begin position="139"/>
        <end position="247"/>
    </location>
</feature>
<dbReference type="SMART" id="SM00064">
    <property type="entry name" value="FYVE"/>
    <property type="match status" value="1"/>
</dbReference>
<feature type="region of interest" description="Disordered" evidence="5">
    <location>
        <begin position="434"/>
        <end position="467"/>
    </location>
</feature>
<dbReference type="Gene3D" id="3.30.530.20">
    <property type="match status" value="1"/>
</dbReference>
<keyword evidence="2 4" id="KW-0863">Zinc-finger</keyword>
<keyword evidence="3" id="KW-0862">Zinc</keyword>
<evidence type="ECO:0000256" key="5">
    <source>
        <dbReference type="SAM" id="MobiDB-lite"/>
    </source>
</evidence>
<dbReference type="Gene3D" id="3.30.40.10">
    <property type="entry name" value="Zinc/RING finger domain, C3HC4 (zinc finger)"/>
    <property type="match status" value="1"/>
</dbReference>
<gene>
    <name evidence="9" type="ORF">Ae201684_003025</name>
</gene>
<evidence type="ECO:0000256" key="1">
    <source>
        <dbReference type="ARBA" id="ARBA00022723"/>
    </source>
</evidence>
<name>A0A6G0XNE6_9STRA</name>
<dbReference type="GO" id="GO:0008289">
    <property type="term" value="F:lipid binding"/>
    <property type="evidence" value="ECO:0007669"/>
    <property type="project" value="InterPro"/>
</dbReference>
<comment type="caution">
    <text evidence="9">The sequence shown here is derived from an EMBL/GenBank/DDBJ whole genome shotgun (WGS) entry which is preliminary data.</text>
</comment>
<dbReference type="SUPFAM" id="SSF56112">
    <property type="entry name" value="Protein kinase-like (PK-like)"/>
    <property type="match status" value="1"/>
</dbReference>
<protein>
    <recommendedName>
        <fullName evidence="11">Non-specific protein-tyrosine kinase</fullName>
    </recommendedName>
</protein>
<dbReference type="Pfam" id="PF07714">
    <property type="entry name" value="PK_Tyr_Ser-Thr"/>
    <property type="match status" value="1"/>
</dbReference>
<dbReference type="InterPro" id="IPR000719">
    <property type="entry name" value="Prot_kinase_dom"/>
</dbReference>
<evidence type="ECO:0000259" key="6">
    <source>
        <dbReference type="PROSITE" id="PS50011"/>
    </source>
</evidence>
<dbReference type="GO" id="GO:0005886">
    <property type="term" value="C:plasma membrane"/>
    <property type="evidence" value="ECO:0007669"/>
    <property type="project" value="TreeGrafter"/>
</dbReference>
<evidence type="ECO:0000256" key="3">
    <source>
        <dbReference type="ARBA" id="ARBA00022833"/>
    </source>
</evidence>
<proteinExistence type="predicted"/>
<dbReference type="CDD" id="cd00065">
    <property type="entry name" value="FYVE_like_SF"/>
    <property type="match status" value="1"/>
</dbReference>
<accession>A0A6G0XNE6</accession>
<dbReference type="PANTHER" id="PTHR24416:SF611">
    <property type="entry name" value="TYROSINE-PROTEIN KINASE TRANSMEMBRANE RECEPTOR ROR"/>
    <property type="match status" value="1"/>
</dbReference>
<keyword evidence="1" id="KW-0479">Metal-binding</keyword>
<dbReference type="InterPro" id="IPR002913">
    <property type="entry name" value="START_lipid-bd_dom"/>
</dbReference>
<feature type="compositionally biased region" description="Low complexity" evidence="5">
    <location>
        <begin position="249"/>
        <end position="267"/>
    </location>
</feature>
<organism evidence="9 10">
    <name type="scientific">Aphanomyces euteiches</name>
    <dbReference type="NCBI Taxonomy" id="100861"/>
    <lineage>
        <taxon>Eukaryota</taxon>
        <taxon>Sar</taxon>
        <taxon>Stramenopiles</taxon>
        <taxon>Oomycota</taxon>
        <taxon>Saprolegniomycetes</taxon>
        <taxon>Saprolegniales</taxon>
        <taxon>Verrucalvaceae</taxon>
        <taxon>Aphanomyces</taxon>
    </lineage>
</organism>
<evidence type="ECO:0000313" key="9">
    <source>
        <dbReference type="EMBL" id="KAF0741833.1"/>
    </source>
</evidence>
<keyword evidence="10" id="KW-1185">Reference proteome</keyword>
<dbReference type="GO" id="GO:0043235">
    <property type="term" value="C:receptor complex"/>
    <property type="evidence" value="ECO:0007669"/>
    <property type="project" value="TreeGrafter"/>
</dbReference>
<evidence type="ECO:0008006" key="11">
    <source>
        <dbReference type="Google" id="ProtNLM"/>
    </source>
</evidence>
<reference evidence="9 10" key="1">
    <citation type="submission" date="2019-07" db="EMBL/GenBank/DDBJ databases">
        <title>Genomics analysis of Aphanomyces spp. identifies a new class of oomycete effector associated with host adaptation.</title>
        <authorList>
            <person name="Gaulin E."/>
        </authorList>
    </citation>
    <scope>NUCLEOTIDE SEQUENCE [LARGE SCALE GENOMIC DNA]</scope>
    <source>
        <strain evidence="9 10">ATCC 201684</strain>
    </source>
</reference>
<dbReference type="Proteomes" id="UP000481153">
    <property type="component" value="Unassembled WGS sequence"/>
</dbReference>
<dbReference type="Gene3D" id="1.10.510.10">
    <property type="entry name" value="Transferase(Phosphotransferase) domain 1"/>
    <property type="match status" value="1"/>
</dbReference>
<evidence type="ECO:0000313" key="10">
    <source>
        <dbReference type="Proteomes" id="UP000481153"/>
    </source>
</evidence>
<dbReference type="InterPro" id="IPR011009">
    <property type="entry name" value="Kinase-like_dom_sf"/>
</dbReference>